<comment type="cofactor">
    <cofactor evidence="1">
        <name>FMN</name>
        <dbReference type="ChEBI" id="CHEBI:58210"/>
    </cofactor>
</comment>
<dbReference type="GO" id="GO:0016491">
    <property type="term" value="F:oxidoreductase activity"/>
    <property type="evidence" value="ECO:0007669"/>
    <property type="project" value="UniProtKB-KW"/>
</dbReference>
<dbReference type="AlphaFoldDB" id="X1H5V5"/>
<keyword evidence="4" id="KW-0560">Oxidoreductase</keyword>
<organism evidence="5">
    <name type="scientific">marine sediment metagenome</name>
    <dbReference type="NCBI Taxonomy" id="412755"/>
    <lineage>
        <taxon>unclassified sequences</taxon>
        <taxon>metagenomes</taxon>
        <taxon>ecological metagenomes</taxon>
    </lineage>
</organism>
<feature type="non-terminal residue" evidence="5">
    <location>
        <position position="1"/>
    </location>
</feature>
<accession>X1H5V5</accession>
<dbReference type="PANTHER" id="PTHR42917:SF2">
    <property type="entry name" value="2,4-DIENOYL-COA REDUCTASE [(2E)-ENOYL-COA-PRODUCING]"/>
    <property type="match status" value="1"/>
</dbReference>
<comment type="caution">
    <text evidence="5">The sequence shown here is derived from an EMBL/GenBank/DDBJ whole genome shotgun (WGS) entry which is preliminary data.</text>
</comment>
<dbReference type="EMBL" id="BARU01021771">
    <property type="protein sequence ID" value="GAH49244.1"/>
    <property type="molecule type" value="Genomic_DNA"/>
</dbReference>
<name>X1H5V5_9ZZZZ</name>
<evidence type="ECO:0000313" key="5">
    <source>
        <dbReference type="EMBL" id="GAH49244.1"/>
    </source>
</evidence>
<evidence type="ECO:0000256" key="4">
    <source>
        <dbReference type="ARBA" id="ARBA00023002"/>
    </source>
</evidence>
<reference evidence="5" key="1">
    <citation type="journal article" date="2014" name="Front. Microbiol.">
        <title>High frequency of phylogenetically diverse reductive dehalogenase-homologous genes in deep subseafloor sedimentary metagenomes.</title>
        <authorList>
            <person name="Kawai M."/>
            <person name="Futagami T."/>
            <person name="Toyoda A."/>
            <person name="Takaki Y."/>
            <person name="Nishi S."/>
            <person name="Hori S."/>
            <person name="Arai W."/>
            <person name="Tsubouchi T."/>
            <person name="Morono Y."/>
            <person name="Uchiyama I."/>
            <person name="Ito T."/>
            <person name="Fujiyama A."/>
            <person name="Inagaki F."/>
            <person name="Takami H."/>
        </authorList>
    </citation>
    <scope>NUCLEOTIDE SEQUENCE</scope>
    <source>
        <strain evidence="5">Expedition CK06-06</strain>
    </source>
</reference>
<keyword evidence="3" id="KW-0288">FMN</keyword>
<dbReference type="SUPFAM" id="SSF51395">
    <property type="entry name" value="FMN-linked oxidoreductases"/>
    <property type="match status" value="1"/>
</dbReference>
<protein>
    <submittedName>
        <fullName evidence="5">Uncharacterized protein</fullName>
    </submittedName>
</protein>
<dbReference type="PANTHER" id="PTHR42917">
    <property type="entry name" value="2,4-DIENOYL-COA REDUCTASE"/>
    <property type="match status" value="1"/>
</dbReference>
<sequence length="104" mass="11086">TNIPVIYVGRINTKDDINNLLNKNKAEYLALGRSLIADPDFVGKYLGKAEGNITPCLACAEGCLGGVKSGQGLQCLVNPEVGQESYIVKKANNPNSWLDDGGFT</sequence>
<dbReference type="InterPro" id="IPR051793">
    <property type="entry name" value="NADH:flavin_oxidoreductase"/>
</dbReference>
<evidence type="ECO:0000256" key="1">
    <source>
        <dbReference type="ARBA" id="ARBA00001917"/>
    </source>
</evidence>
<dbReference type="Gene3D" id="3.20.20.70">
    <property type="entry name" value="Aldolase class I"/>
    <property type="match status" value="1"/>
</dbReference>
<evidence type="ECO:0000256" key="3">
    <source>
        <dbReference type="ARBA" id="ARBA00022643"/>
    </source>
</evidence>
<gene>
    <name evidence="5" type="ORF">S03H2_35569</name>
</gene>
<keyword evidence="2" id="KW-0285">Flavoprotein</keyword>
<dbReference type="InterPro" id="IPR013785">
    <property type="entry name" value="Aldolase_TIM"/>
</dbReference>
<evidence type="ECO:0000256" key="2">
    <source>
        <dbReference type="ARBA" id="ARBA00022630"/>
    </source>
</evidence>
<proteinExistence type="predicted"/>